<dbReference type="Proteomes" id="UP000001420">
    <property type="component" value="Chromosome"/>
</dbReference>
<keyword evidence="2" id="KW-1185">Reference proteome</keyword>
<dbReference type="eggNOG" id="ENOG5030WEF">
    <property type="taxonomic scope" value="Bacteria"/>
</dbReference>
<sequence>MLSTETRLRLEEIIDRLATGQTVSLEERIQLKKYSVHIPFVAGKVAQALRRREAFEV</sequence>
<organism evidence="1 2">
    <name type="scientific">Prochlorococcus marinus (strain SARG / CCMP1375 / SS120)</name>
    <dbReference type="NCBI Taxonomy" id="167539"/>
    <lineage>
        <taxon>Bacteria</taxon>
        <taxon>Bacillati</taxon>
        <taxon>Cyanobacteriota</taxon>
        <taxon>Cyanophyceae</taxon>
        <taxon>Synechococcales</taxon>
        <taxon>Prochlorococcaceae</taxon>
        <taxon>Prochlorococcus</taxon>
    </lineage>
</organism>
<gene>
    <name evidence="1" type="ordered locus">Pro_1454</name>
</gene>
<dbReference type="HOGENOM" id="CLU_2993111_0_0_3"/>
<protein>
    <submittedName>
        <fullName evidence="1">Uncharacterized protein</fullName>
    </submittedName>
</protein>
<dbReference type="AlphaFoldDB" id="Q7VAK8"/>
<name>Q7VAK8_PROMA</name>
<dbReference type="KEGG" id="pma:Pro_1454"/>
<evidence type="ECO:0000313" key="2">
    <source>
        <dbReference type="Proteomes" id="UP000001420"/>
    </source>
</evidence>
<dbReference type="PATRIC" id="fig|167539.5.peg.1525"/>
<accession>Q7VAK8</accession>
<evidence type="ECO:0000313" key="1">
    <source>
        <dbReference type="EMBL" id="AAQ00498.1"/>
    </source>
</evidence>
<dbReference type="EnsemblBacteria" id="AAQ00498">
    <property type="protein sequence ID" value="AAQ00498"/>
    <property type="gene ID" value="Pro_1454"/>
</dbReference>
<proteinExistence type="predicted"/>
<dbReference type="OrthoDB" id="542460at2"/>
<reference evidence="1 2" key="1">
    <citation type="journal article" date="2003" name="Proc. Natl. Acad. Sci. U.S.A.">
        <title>Genome sequence of the cyanobacterium Prochlorococcus marinus SS120, a nearly minimal oxyphototrophic genome.</title>
        <authorList>
            <person name="Dufresne A."/>
            <person name="Salanoubat M."/>
            <person name="Partensky F."/>
            <person name="Artiguenave F."/>
            <person name="Axmann I.M."/>
            <person name="Barbe V."/>
            <person name="Duprat S."/>
            <person name="Galperin M.Y."/>
            <person name="Koonin E.V."/>
            <person name="Le Gall F."/>
            <person name="Makarova K.S."/>
            <person name="Ostrowski M."/>
            <person name="Oztas S."/>
            <person name="Robert C."/>
            <person name="Rogozin I.B."/>
            <person name="Scanlan D.J."/>
            <person name="Tandeau de Marsac N."/>
            <person name="Weissenbach J."/>
            <person name="Wincker P."/>
            <person name="Wolf Y.I."/>
            <person name="Hess W.R."/>
        </authorList>
    </citation>
    <scope>NUCLEOTIDE SEQUENCE [LARGE SCALE GENOMIC DNA]</scope>
    <source>
        <strain evidence="2">SARG / CCMP1375 / SS120</strain>
    </source>
</reference>
<dbReference type="EMBL" id="AE017126">
    <property type="protein sequence ID" value="AAQ00498.1"/>
    <property type="molecule type" value="Genomic_DNA"/>
</dbReference>